<keyword evidence="3" id="KW-1185">Reference proteome</keyword>
<dbReference type="Proteomes" id="UP000326170">
    <property type="component" value="Chromosome"/>
</dbReference>
<feature type="compositionally biased region" description="Basic and acidic residues" evidence="1">
    <location>
        <begin position="10"/>
        <end position="26"/>
    </location>
</feature>
<proteinExistence type="predicted"/>
<feature type="region of interest" description="Disordered" evidence="1">
    <location>
        <begin position="115"/>
        <end position="160"/>
    </location>
</feature>
<dbReference type="GeneID" id="42300790"/>
<protein>
    <submittedName>
        <fullName evidence="2">Uncharacterized protein</fullName>
    </submittedName>
</protein>
<dbReference type="KEGG" id="nas:GCU68_07040"/>
<gene>
    <name evidence="2" type="ORF">GCU68_07040</name>
</gene>
<reference evidence="2 3" key="1">
    <citation type="journal article" date="2007" name="Int. J. Syst. Evol. Microbiol.">
        <title>Natronorubrum sulfidifaciens sp. nov., an extremely haloalkaliphilic archaeon isolated from Aiding salt lake in Xin-Jiang, China.</title>
        <authorList>
            <person name="Cui H.L."/>
            <person name="Tohty D."/>
            <person name="Liu H.C."/>
            <person name="Liu S.J."/>
            <person name="Oren A."/>
            <person name="Zhou P.J."/>
        </authorList>
    </citation>
    <scope>NUCLEOTIDE SEQUENCE [LARGE SCALE GENOMIC DNA]</scope>
    <source>
        <strain evidence="2 3">7-3</strain>
    </source>
</reference>
<feature type="compositionally biased region" description="Basic and acidic residues" evidence="1">
    <location>
        <begin position="124"/>
        <end position="160"/>
    </location>
</feature>
<evidence type="ECO:0000313" key="2">
    <source>
        <dbReference type="EMBL" id="QFU82299.1"/>
    </source>
</evidence>
<dbReference type="EMBL" id="CP045488">
    <property type="protein sequence ID" value="QFU82299.1"/>
    <property type="molecule type" value="Genomic_DNA"/>
</dbReference>
<evidence type="ECO:0000256" key="1">
    <source>
        <dbReference type="SAM" id="MobiDB-lite"/>
    </source>
</evidence>
<name>A0A5P9P2E2_9EURY</name>
<accession>A0A5P9P2E2</accession>
<dbReference type="AlphaFoldDB" id="A0A5P9P2E2"/>
<dbReference type="RefSeq" id="WP_152940187.1">
    <property type="nucleotide sequence ID" value="NZ_CP045488.1"/>
</dbReference>
<organism evidence="2 3">
    <name type="scientific">Natronorubrum aibiense</name>
    <dbReference type="NCBI Taxonomy" id="348826"/>
    <lineage>
        <taxon>Archaea</taxon>
        <taxon>Methanobacteriati</taxon>
        <taxon>Methanobacteriota</taxon>
        <taxon>Stenosarchaea group</taxon>
        <taxon>Halobacteria</taxon>
        <taxon>Halobacteriales</taxon>
        <taxon>Natrialbaceae</taxon>
        <taxon>Natronorubrum</taxon>
    </lineage>
</organism>
<sequence length="160" mass="17881">MSNDNSRGNESPDRQDASTRDTRTRTDGGTLPLKTHLEAIDHLTRVLLADVHNARSIDPDPDTRREVVRRLREIRAETSQVGLLLIGPEAAIPYRPSDDPDAEIPIADYCGSIVTTYSGPDPESLERERKRAGEDNADQSKSDTDTDCKHDDHERGEYDD</sequence>
<dbReference type="OrthoDB" id="163983at2157"/>
<feature type="region of interest" description="Disordered" evidence="1">
    <location>
        <begin position="1"/>
        <end position="33"/>
    </location>
</feature>
<evidence type="ECO:0000313" key="3">
    <source>
        <dbReference type="Proteomes" id="UP000326170"/>
    </source>
</evidence>